<dbReference type="PROSITE" id="PS51257">
    <property type="entry name" value="PROKAR_LIPOPROTEIN"/>
    <property type="match status" value="1"/>
</dbReference>
<organism evidence="2 3">
    <name type="scientific">Trichlorobacter lovleyi (strain ATCC BAA-1151 / DSM 17278 / SZ)</name>
    <name type="common">Geobacter lovleyi</name>
    <dbReference type="NCBI Taxonomy" id="398767"/>
    <lineage>
        <taxon>Bacteria</taxon>
        <taxon>Pseudomonadati</taxon>
        <taxon>Thermodesulfobacteriota</taxon>
        <taxon>Desulfuromonadia</taxon>
        <taxon>Geobacterales</taxon>
        <taxon>Geobacteraceae</taxon>
        <taxon>Trichlorobacter</taxon>
    </lineage>
</organism>
<dbReference type="STRING" id="398767.Glov_0534"/>
<dbReference type="Proteomes" id="UP000002420">
    <property type="component" value="Chromosome"/>
</dbReference>
<evidence type="ECO:0008006" key="4">
    <source>
        <dbReference type="Google" id="ProtNLM"/>
    </source>
</evidence>
<dbReference type="AlphaFoldDB" id="B3E350"/>
<protein>
    <recommendedName>
        <fullName evidence="4">Lipoprotein</fullName>
    </recommendedName>
</protein>
<dbReference type="RefSeq" id="WP_012468618.1">
    <property type="nucleotide sequence ID" value="NC_010814.1"/>
</dbReference>
<evidence type="ECO:0000313" key="2">
    <source>
        <dbReference type="EMBL" id="ACD94262.1"/>
    </source>
</evidence>
<accession>B3E350</accession>
<feature type="signal peptide" evidence="1">
    <location>
        <begin position="1"/>
        <end position="20"/>
    </location>
</feature>
<keyword evidence="3" id="KW-1185">Reference proteome</keyword>
<dbReference type="EMBL" id="CP001089">
    <property type="protein sequence ID" value="ACD94262.1"/>
    <property type="molecule type" value="Genomic_DNA"/>
</dbReference>
<sequence>MKKIYMLFATAALLSGCASTATINRLETQNGQGVFHVVEQRRSQSPAGFGDLQVTLNLKTRNPGSVLIDTTGYGTEKYQLLIGVNGQTQRVTGAMKQEVGEYRGSMDPEAGNGTRYRFATTLRLPIGPHQVTFALPVDGVVLEHEVIVGQGANAIELKPVYRAKGNHRLLGFHGDRTFYGGVKTLIAAKQC</sequence>
<dbReference type="KEGG" id="glo:Glov_0534"/>
<evidence type="ECO:0000256" key="1">
    <source>
        <dbReference type="SAM" id="SignalP"/>
    </source>
</evidence>
<dbReference type="HOGENOM" id="CLU_119465_0_0_7"/>
<reference evidence="2 3" key="1">
    <citation type="submission" date="2008-05" db="EMBL/GenBank/DDBJ databases">
        <title>Complete sequence of chromosome of Geobacter lovleyi SZ.</title>
        <authorList>
            <consortium name="US DOE Joint Genome Institute"/>
            <person name="Lucas S."/>
            <person name="Copeland A."/>
            <person name="Lapidus A."/>
            <person name="Glavina del Rio T."/>
            <person name="Dalin E."/>
            <person name="Tice H."/>
            <person name="Bruce D."/>
            <person name="Goodwin L."/>
            <person name="Pitluck S."/>
            <person name="Chertkov O."/>
            <person name="Meincke L."/>
            <person name="Brettin T."/>
            <person name="Detter J.C."/>
            <person name="Han C."/>
            <person name="Tapia R."/>
            <person name="Kuske C.R."/>
            <person name="Schmutz J."/>
            <person name="Larimer F."/>
            <person name="Land M."/>
            <person name="Hauser L."/>
            <person name="Kyrpides N."/>
            <person name="Mikhailova N."/>
            <person name="Sung Y."/>
            <person name="Fletcher K.E."/>
            <person name="Ritalahti K.M."/>
            <person name="Loeffler F.E."/>
            <person name="Richardson P."/>
        </authorList>
    </citation>
    <scope>NUCLEOTIDE SEQUENCE [LARGE SCALE GENOMIC DNA]</scope>
    <source>
        <strain evidence="3">ATCC BAA-1151 / DSM 17278 / SZ</strain>
    </source>
</reference>
<gene>
    <name evidence="2" type="ordered locus">Glov_0534</name>
</gene>
<feature type="chain" id="PRO_5002787545" description="Lipoprotein" evidence="1">
    <location>
        <begin position="21"/>
        <end position="191"/>
    </location>
</feature>
<proteinExistence type="predicted"/>
<evidence type="ECO:0000313" key="3">
    <source>
        <dbReference type="Proteomes" id="UP000002420"/>
    </source>
</evidence>
<name>B3E350_TRIL1</name>
<dbReference type="OrthoDB" id="5395717at2"/>
<keyword evidence="1" id="KW-0732">Signal</keyword>